<dbReference type="InterPro" id="IPR050500">
    <property type="entry name" value="Phos_Acetyltrans/Butyryltrans"/>
</dbReference>
<dbReference type="PANTHER" id="PTHR43356:SF2">
    <property type="entry name" value="PHOSPHATE ACETYLTRANSFERASE"/>
    <property type="match status" value="1"/>
</dbReference>
<dbReference type="PIRSF" id="PIRSF000428">
    <property type="entry name" value="P_Ac_trans"/>
    <property type="match status" value="1"/>
</dbReference>
<evidence type="ECO:0000259" key="4">
    <source>
        <dbReference type="Pfam" id="PF01515"/>
    </source>
</evidence>
<dbReference type="Proteomes" id="UP000051012">
    <property type="component" value="Unassembled WGS sequence"/>
</dbReference>
<evidence type="ECO:0000313" key="6">
    <source>
        <dbReference type="Proteomes" id="UP000051012"/>
    </source>
</evidence>
<accession>A0A0S7YGL3</accession>
<keyword evidence="3" id="KW-0012">Acyltransferase</keyword>
<dbReference type="InterPro" id="IPR002505">
    <property type="entry name" value="PTA_PTB"/>
</dbReference>
<dbReference type="AlphaFoldDB" id="A0A0S7YGL3"/>
<evidence type="ECO:0000256" key="3">
    <source>
        <dbReference type="ARBA" id="ARBA00023315"/>
    </source>
</evidence>
<feature type="domain" description="Phosphate acetyl/butaryl transferase" evidence="4">
    <location>
        <begin position="85"/>
        <end position="291"/>
    </location>
</feature>
<organism evidence="5 6">
    <name type="scientific">candidate division TA06 bacterium DG_78</name>
    <dbReference type="NCBI Taxonomy" id="1703772"/>
    <lineage>
        <taxon>Bacteria</taxon>
        <taxon>Bacteria division TA06</taxon>
    </lineage>
</organism>
<dbReference type="Gene3D" id="3.40.718.10">
    <property type="entry name" value="Isopropylmalate Dehydrogenase"/>
    <property type="match status" value="1"/>
</dbReference>
<reference evidence="5 6" key="1">
    <citation type="journal article" date="2015" name="Microbiome">
        <title>Genomic resolution of linkages in carbon, nitrogen, and sulfur cycling among widespread estuary sediment bacteria.</title>
        <authorList>
            <person name="Baker B.J."/>
            <person name="Lazar C.S."/>
            <person name="Teske A.P."/>
            <person name="Dick G.J."/>
        </authorList>
    </citation>
    <scope>NUCLEOTIDE SEQUENCE [LARGE SCALE GENOMIC DNA]</scope>
    <source>
        <strain evidence="5">DG_78</strain>
    </source>
</reference>
<keyword evidence="2" id="KW-0808">Transferase</keyword>
<evidence type="ECO:0000313" key="5">
    <source>
        <dbReference type="EMBL" id="KPJ73873.1"/>
    </source>
</evidence>
<evidence type="ECO:0000256" key="2">
    <source>
        <dbReference type="ARBA" id="ARBA00022679"/>
    </source>
</evidence>
<evidence type="ECO:0000256" key="1">
    <source>
        <dbReference type="ARBA" id="ARBA00005656"/>
    </source>
</evidence>
<dbReference type="InterPro" id="IPR012147">
    <property type="entry name" value="P_Ac_Bu_trans"/>
</dbReference>
<gene>
    <name evidence="5" type="ORF">AMJ52_02800</name>
</gene>
<sequence length="296" mass="32166">MKDFTQLIEFAKNKAPKRCVVVCADDEKVLEGIRMAQELQLIIPALVGNREKILESAKRVNFTTENIEIHNTKNESEAIIESLSIVKEQGDFLMKGMLSTSAFLKGVLNKEGGLRTGKILSHIAVLEIPKYHKLIFMSDGGMNPRLDLKTRVNIITNAIKILQALGIKQPHIGLVAASEAINPDMPETTDAVKIVGMNKRGEIENAIIEGPFGFDVAISKKAAEQKHIKSEIAGDVDFILMPNIATANIWAKGLIYFAQAKAAGMVAGAARPVIMLSRADEPETKVNSIALGVAIS</sequence>
<dbReference type="EMBL" id="LJNI01000024">
    <property type="protein sequence ID" value="KPJ73873.1"/>
    <property type="molecule type" value="Genomic_DNA"/>
</dbReference>
<dbReference type="Pfam" id="PF01515">
    <property type="entry name" value="PTA_PTB"/>
    <property type="match status" value="1"/>
</dbReference>
<dbReference type="PANTHER" id="PTHR43356">
    <property type="entry name" value="PHOSPHATE ACETYLTRANSFERASE"/>
    <property type="match status" value="1"/>
</dbReference>
<dbReference type="GO" id="GO:0016746">
    <property type="term" value="F:acyltransferase activity"/>
    <property type="evidence" value="ECO:0007669"/>
    <property type="project" value="UniProtKB-KW"/>
</dbReference>
<dbReference type="SUPFAM" id="SSF53659">
    <property type="entry name" value="Isocitrate/Isopropylmalate dehydrogenase-like"/>
    <property type="match status" value="1"/>
</dbReference>
<proteinExistence type="inferred from homology"/>
<name>A0A0S7YGL3_UNCT6</name>
<comment type="similarity">
    <text evidence="1">Belongs to the phosphate acetyltransferase and butyryltransferase family.</text>
</comment>
<comment type="caution">
    <text evidence="5">The sequence shown here is derived from an EMBL/GenBank/DDBJ whole genome shotgun (WGS) entry which is preliminary data.</text>
</comment>
<protein>
    <recommendedName>
        <fullName evidence="4">Phosphate acetyl/butaryl transferase domain-containing protein</fullName>
    </recommendedName>
</protein>